<feature type="region of interest" description="Disordered" evidence="7">
    <location>
        <begin position="114"/>
        <end position="242"/>
    </location>
</feature>
<dbReference type="PROSITE" id="PS50825">
    <property type="entry name" value="HYR"/>
    <property type="match status" value="2"/>
</dbReference>
<organism evidence="12 13">
    <name type="scientific">Branchiostoma lanceolatum</name>
    <name type="common">Common lancelet</name>
    <name type="synonym">Amphioxus lanceolatum</name>
    <dbReference type="NCBI Taxonomy" id="7740"/>
    <lineage>
        <taxon>Eukaryota</taxon>
        <taxon>Metazoa</taxon>
        <taxon>Chordata</taxon>
        <taxon>Cephalochordata</taxon>
        <taxon>Leptocardii</taxon>
        <taxon>Amphioxiformes</taxon>
        <taxon>Branchiostomatidae</taxon>
        <taxon>Branchiostoma</taxon>
    </lineage>
</organism>
<feature type="domain" description="HYR" evidence="10">
    <location>
        <begin position="515"/>
        <end position="597"/>
    </location>
</feature>
<evidence type="ECO:0000256" key="3">
    <source>
        <dbReference type="ARBA" id="ARBA00022737"/>
    </source>
</evidence>
<dbReference type="SMART" id="SM01411">
    <property type="entry name" value="Ephrin_rec_like"/>
    <property type="match status" value="3"/>
</dbReference>
<dbReference type="Pfam" id="PF00084">
    <property type="entry name" value="Sushi"/>
    <property type="match status" value="2"/>
</dbReference>
<dbReference type="Pfam" id="PF07699">
    <property type="entry name" value="Ephrin_rec_like"/>
    <property type="match status" value="3"/>
</dbReference>
<feature type="domain" description="Sushi" evidence="11">
    <location>
        <begin position="990"/>
        <end position="1050"/>
    </location>
</feature>
<feature type="compositionally biased region" description="Acidic residues" evidence="7">
    <location>
        <begin position="189"/>
        <end position="203"/>
    </location>
</feature>
<feature type="disulfide bond" evidence="6">
    <location>
        <begin position="960"/>
        <end position="987"/>
    </location>
</feature>
<dbReference type="OrthoDB" id="6366227at2759"/>
<reference evidence="12" key="1">
    <citation type="submission" date="2022-01" db="EMBL/GenBank/DDBJ databases">
        <authorList>
            <person name="Braso-Vives M."/>
        </authorList>
    </citation>
    <scope>NUCLEOTIDE SEQUENCE</scope>
</reference>
<dbReference type="SUPFAM" id="SSF57184">
    <property type="entry name" value="Growth factor receptor domain"/>
    <property type="match status" value="1"/>
</dbReference>
<dbReference type="Gene3D" id="2.10.50.10">
    <property type="entry name" value="Tumor Necrosis Factor Receptor, subunit A, domain 2"/>
    <property type="match status" value="3"/>
</dbReference>
<keyword evidence="8" id="KW-1133">Transmembrane helix</keyword>
<evidence type="ECO:0000256" key="2">
    <source>
        <dbReference type="ARBA" id="ARBA00022729"/>
    </source>
</evidence>
<keyword evidence="13" id="KW-1185">Reference proteome</keyword>
<evidence type="ECO:0000259" key="11">
    <source>
        <dbReference type="PROSITE" id="PS50923"/>
    </source>
</evidence>
<dbReference type="Gene3D" id="2.10.70.10">
    <property type="entry name" value="Complement Module, domain 1"/>
    <property type="match status" value="3"/>
</dbReference>
<dbReference type="InterPro" id="IPR000436">
    <property type="entry name" value="Sushi_SCR_CCP_dom"/>
</dbReference>
<keyword evidence="8" id="KW-0812">Transmembrane</keyword>
<gene>
    <name evidence="12" type="primary">SVEP1</name>
    <name evidence="12" type="ORF">BLAG_LOCUS25994</name>
</gene>
<dbReference type="CDD" id="cd00033">
    <property type="entry name" value="CCP"/>
    <property type="match status" value="2"/>
</dbReference>
<keyword evidence="2" id="KW-0732">Signal</keyword>
<evidence type="ECO:0000256" key="5">
    <source>
        <dbReference type="ARBA" id="ARBA00023180"/>
    </source>
</evidence>
<dbReference type="InterPro" id="IPR050350">
    <property type="entry name" value="Compl-Cell_Adhes-Reg"/>
</dbReference>
<dbReference type="InterPro" id="IPR016187">
    <property type="entry name" value="CTDL_fold"/>
</dbReference>
<evidence type="ECO:0000256" key="6">
    <source>
        <dbReference type="PROSITE-ProRule" id="PRU00302"/>
    </source>
</evidence>
<evidence type="ECO:0000313" key="12">
    <source>
        <dbReference type="EMBL" id="CAH1277139.1"/>
    </source>
</evidence>
<feature type="transmembrane region" description="Helical" evidence="8">
    <location>
        <begin position="1610"/>
        <end position="1632"/>
    </location>
</feature>
<dbReference type="CDD" id="cd00037">
    <property type="entry name" value="CLECT"/>
    <property type="match status" value="2"/>
</dbReference>
<evidence type="ECO:0000313" key="13">
    <source>
        <dbReference type="Proteomes" id="UP000838412"/>
    </source>
</evidence>
<dbReference type="SUPFAM" id="SSF56436">
    <property type="entry name" value="C-type lectin-like"/>
    <property type="match status" value="2"/>
</dbReference>
<keyword evidence="1 6" id="KW-0768">Sushi</keyword>
<name>A0A8S4MN12_BRALA</name>
<feature type="domain" description="C-type lectin" evidence="9">
    <location>
        <begin position="852"/>
        <end position="938"/>
    </location>
</feature>
<dbReference type="EMBL" id="CAKMNS010000167">
    <property type="protein sequence ID" value="CAH1277139.1"/>
    <property type="molecule type" value="Genomic_DNA"/>
</dbReference>
<dbReference type="Gene3D" id="3.10.100.10">
    <property type="entry name" value="Mannose-Binding Protein A, subunit A"/>
    <property type="match status" value="1"/>
</dbReference>
<dbReference type="PROSITE" id="PS50041">
    <property type="entry name" value="C_TYPE_LECTIN_2"/>
    <property type="match status" value="2"/>
</dbReference>
<dbReference type="InterPro" id="IPR016186">
    <property type="entry name" value="C-type_lectin-like/link_sf"/>
</dbReference>
<feature type="region of interest" description="Disordered" evidence="7">
    <location>
        <begin position="60"/>
        <end position="82"/>
    </location>
</feature>
<evidence type="ECO:0000259" key="10">
    <source>
        <dbReference type="PROSITE" id="PS50825"/>
    </source>
</evidence>
<feature type="domain" description="HYR" evidence="10">
    <location>
        <begin position="1187"/>
        <end position="1269"/>
    </location>
</feature>
<dbReference type="InterPro" id="IPR009030">
    <property type="entry name" value="Growth_fac_rcpt_cys_sf"/>
</dbReference>
<keyword evidence="5" id="KW-0325">Glycoprotein</keyword>
<dbReference type="InterPro" id="IPR001304">
    <property type="entry name" value="C-type_lectin-like"/>
</dbReference>
<accession>A0A8S4MN12</accession>
<keyword evidence="3" id="KW-0677">Repeat</keyword>
<dbReference type="Pfam" id="PF02494">
    <property type="entry name" value="HYR"/>
    <property type="match status" value="2"/>
</dbReference>
<dbReference type="SUPFAM" id="SSF57535">
    <property type="entry name" value="Complement control module/SCR domain"/>
    <property type="match status" value="3"/>
</dbReference>
<feature type="domain" description="Sushi" evidence="11">
    <location>
        <begin position="933"/>
        <end position="989"/>
    </location>
</feature>
<feature type="domain" description="C-type lectin" evidence="9">
    <location>
        <begin position="349"/>
        <end position="432"/>
    </location>
</feature>
<dbReference type="PROSITE" id="PS50923">
    <property type="entry name" value="SUSHI"/>
    <property type="match status" value="2"/>
</dbReference>
<evidence type="ECO:0000256" key="8">
    <source>
        <dbReference type="SAM" id="Phobius"/>
    </source>
</evidence>
<dbReference type="InterPro" id="IPR011641">
    <property type="entry name" value="Tyr-kin_ephrin_A/B_rcpt-like"/>
</dbReference>
<dbReference type="SMART" id="SM00032">
    <property type="entry name" value="CCP"/>
    <property type="match status" value="6"/>
</dbReference>
<dbReference type="InterPro" id="IPR035976">
    <property type="entry name" value="Sushi/SCR/CCP_sf"/>
</dbReference>
<evidence type="ECO:0000256" key="7">
    <source>
        <dbReference type="SAM" id="MobiDB-lite"/>
    </source>
</evidence>
<dbReference type="SMART" id="SM00034">
    <property type="entry name" value="CLECT"/>
    <property type="match status" value="2"/>
</dbReference>
<dbReference type="Proteomes" id="UP000838412">
    <property type="component" value="Unassembled WGS sequence"/>
</dbReference>
<comment type="caution">
    <text evidence="12">The sequence shown here is derived from an EMBL/GenBank/DDBJ whole genome shotgun (WGS) entry which is preliminary data.</text>
</comment>
<dbReference type="PANTHER" id="PTHR19325:SF560">
    <property type="entry name" value="SUSHI, VON WILLEBRAND FACTOR TYPE A, EGF AND PENTRAXIN DOMAIN-CONTAINING PROTEIN 1"/>
    <property type="match status" value="1"/>
</dbReference>
<comment type="caution">
    <text evidence="6">Lacks conserved residue(s) required for the propagation of feature annotation.</text>
</comment>
<dbReference type="PANTHER" id="PTHR19325">
    <property type="entry name" value="COMPLEMENT COMPONENT-RELATED SUSHI DOMAIN-CONTAINING"/>
    <property type="match status" value="1"/>
</dbReference>
<dbReference type="Pfam" id="PF00059">
    <property type="entry name" value="Lectin_C"/>
    <property type="match status" value="2"/>
</dbReference>
<protein>
    <submittedName>
        <fullName evidence="12">SVEP1 protein</fullName>
    </submittedName>
</protein>
<proteinExistence type="predicted"/>
<evidence type="ECO:0000256" key="4">
    <source>
        <dbReference type="ARBA" id="ARBA00023157"/>
    </source>
</evidence>
<keyword evidence="4 6" id="KW-1015">Disulfide bond</keyword>
<sequence length="1661" mass="180438">MSDDSSEEDAFAAAAEDAITLNAAIPAPPAAHGQRGQHLDDPLRRRGHFRRRVMLVSSRHVTDPTVRRPPGSRNALNAKVSIPNDATPTRFLQLSVERLRSRCRDRVQQATLNAATPEVFRGDDEDGRVRDVDGDDSPGSDADVPAGDGVGDDDDSPGSDADVPAGDGVGDDDDSPGSDADVPAGDGVGDGDDSPGSDADDQADDRLDDYVIIDDGASESSLSTPRALSPVPLDGDHPEQEGAISDLGEEERFLMDVDTQGLPLLHRSCTVHNVIISDWQRADAVTVSCPAGTFANGTSCQDCPPGFYQETEAQTSCLPCLNGTTTYYPRAVSAAECRGLNCPPDTVAYSNSCYILVGQPVDYMTARKICETGGGYPVIVKDEAEHQFLIDHLNSTVDIWIGLDDIIDEGAFMYNDGSPLGTFNKWAQALRPFDPSLRPFDPIAILGALTATVLNMFKTIAEVTARMARMALSPRSQCALAALSALSRRSRRSHGDLAKLTQRAVSPASLDSGELDRKPELVSTLVSGRMVQKHGVKKVIDWDEPTWSDNSGDITDIYRSHNPGSLFYWGAPQLVHYIARDDAGNMAFCNFTVIVKQHSCPYQAPPQNGAIACDTWLGGQFCSVSCNRDFDFAREPESLYYCKQEEGGGRWSLLFPFPFQDFIFPWPDCSRKTTPGAVADLQVQYYTTDCNVDTEEIRQNFIEQANMMNFLLDGFCMDEAECNIDNVQVSCGESAARGASGSTENIINVEFDVVVSWKEKSSFNESSVQLVTSLIDHLVMDIETTIVHGVSCPAGTFANGTSCQDCPPGFYQETEAQTSCLPCLNGTTTYYPRAVSAAECRDINCPPDTVAYSNSCYILVGQPVDYMTARRICETGGGYPVVVKDEAEHQFLIDHLNSTVDIWIGLDDIIDEGAFMYNDGSPLGAFNKWAQGITCSTLPSLDNGVATDGQFYGDVVTFSCNQGYELEGAVSLTCQLDKTWNGLMPRCIKITCQPDLPVPTNGGKTCSEGNRFQSTCSFSCQLGFRRFGPETRTCEHTGQWSNGTETWCEEITCLPLVEPAGGEVSPSTCTYQPVPAGTVCAASCVTGFTLIGHPTAVCSYEGDWFPSVLDVNCTAITCNQLHPPPKVLVEPETCTVSEASFLDNCTFFCTPGYAPKDGPGVMETTCSASSGQQKGEWTVSIADMDCQDSLDPVCESCPEDVSVYSADREKVIDWDEPTWSDNSGDITDIYRSHNPGSLFYWGAPQLVYYIARDDAGNMGFCNFTVIVKQHSCPYQAPPRNGAIACDTWLGGQFCSVSCNRDFDFAREPESLYYCKQEAEGGRWSLFFPSFHEFIFPWPDCSRRMTPAAVVGLQVQYYSSDCTVDTEEIRQNFVTQMRQLNIFVSGFCMDDADCNIDNVEVSCGSSTTTRSKRQANNAIRVDFNLVIIRKNDSVNASSDFVASQLQQLVLQIQAGIANGILNITSGNITLAPIPDSLTEITEVVLRCSHGQVLKNSSCLSCPVGTYANGTVCKDCPMGSYQEKEAQTFCLPCPNGTTTYSLRGTSITQCMEFCKPGTRFDRATATCRNVSETVDTVVTTPQTCDEEKNCSCSLTCLHQGPAASTDLSSEQLAILIAGAVICVLIVAVVVVMVLKCKNKRFAFNLKKYTIEPAETAKGTEVAA</sequence>
<keyword evidence="8" id="KW-0472">Membrane</keyword>
<evidence type="ECO:0000256" key="1">
    <source>
        <dbReference type="ARBA" id="ARBA00022659"/>
    </source>
</evidence>
<dbReference type="InterPro" id="IPR003410">
    <property type="entry name" value="HYR_dom"/>
</dbReference>
<evidence type="ECO:0000259" key="9">
    <source>
        <dbReference type="PROSITE" id="PS50041"/>
    </source>
</evidence>